<dbReference type="Ensembl" id="ENSAPOT00000029665.1">
    <property type="protein sequence ID" value="ENSAPOP00000019717.1"/>
    <property type="gene ID" value="ENSAPOG00000023188.1"/>
</dbReference>
<dbReference type="GeneTree" id="ENSGT00940000176846"/>
<keyword evidence="2" id="KW-1185">Reference proteome</keyword>
<evidence type="ECO:0000313" key="1">
    <source>
        <dbReference type="Ensembl" id="ENSAPOP00000019717.1"/>
    </source>
</evidence>
<name>A0A3Q1FVP8_9TELE</name>
<organism evidence="1 2">
    <name type="scientific">Acanthochromis polyacanthus</name>
    <name type="common">spiny chromis</name>
    <dbReference type="NCBI Taxonomy" id="80966"/>
    <lineage>
        <taxon>Eukaryota</taxon>
        <taxon>Metazoa</taxon>
        <taxon>Chordata</taxon>
        <taxon>Craniata</taxon>
        <taxon>Vertebrata</taxon>
        <taxon>Euteleostomi</taxon>
        <taxon>Actinopterygii</taxon>
        <taxon>Neopterygii</taxon>
        <taxon>Teleostei</taxon>
        <taxon>Neoteleostei</taxon>
        <taxon>Acanthomorphata</taxon>
        <taxon>Ovalentaria</taxon>
        <taxon>Pomacentridae</taxon>
        <taxon>Acanthochromis</taxon>
    </lineage>
</organism>
<protein>
    <submittedName>
        <fullName evidence="1">Uncharacterized protein</fullName>
    </submittedName>
</protein>
<proteinExistence type="predicted"/>
<sequence length="112" mass="12990">MEQNRTGKIVVRHRTTGSVRDRPRSGAPRVMDRSDDQYLRTYALRHRYATLQAYHVTWTMQQAIVVRLHSETSSYLTGGRCQSWKTSWMFVLCGVDIKMFQKSGVTSFSKLS</sequence>
<dbReference type="Proteomes" id="UP000257200">
    <property type="component" value="Unplaced"/>
</dbReference>
<reference evidence="1" key="2">
    <citation type="submission" date="2025-09" db="UniProtKB">
        <authorList>
            <consortium name="Ensembl"/>
        </authorList>
    </citation>
    <scope>IDENTIFICATION</scope>
</reference>
<evidence type="ECO:0000313" key="2">
    <source>
        <dbReference type="Proteomes" id="UP000257200"/>
    </source>
</evidence>
<reference evidence="1" key="1">
    <citation type="submission" date="2025-08" db="UniProtKB">
        <authorList>
            <consortium name="Ensembl"/>
        </authorList>
    </citation>
    <scope>IDENTIFICATION</scope>
</reference>
<dbReference type="AlphaFoldDB" id="A0A3Q1FVP8"/>
<accession>A0A3Q1FVP8</accession>
<dbReference type="InParanoid" id="A0A3Q1FVP8"/>